<evidence type="ECO:0000313" key="9">
    <source>
        <dbReference type="EMBL" id="APH54288.1"/>
    </source>
</evidence>
<dbReference type="SUPFAM" id="SSF57863">
    <property type="entry name" value="ArfGap/RecO-like zinc finger"/>
    <property type="match status" value="1"/>
</dbReference>
<dbReference type="InterPro" id="IPR037278">
    <property type="entry name" value="ARFGAP/RecO"/>
</dbReference>
<dbReference type="PANTHER" id="PTHR33991:SF1">
    <property type="entry name" value="DNA REPAIR PROTEIN RECO"/>
    <property type="match status" value="1"/>
</dbReference>
<comment type="function">
    <text evidence="7">Involved in DNA repair and RecF pathway recombination.</text>
</comment>
<protein>
    <recommendedName>
        <fullName evidence="2 7">DNA repair protein RecO</fullName>
    </recommendedName>
    <alternativeName>
        <fullName evidence="6 7">Recombination protein O</fullName>
    </alternativeName>
</protein>
<dbReference type="SUPFAM" id="SSF50249">
    <property type="entry name" value="Nucleic acid-binding proteins"/>
    <property type="match status" value="1"/>
</dbReference>
<accession>A0AAC9P8A0</accession>
<evidence type="ECO:0000256" key="1">
    <source>
        <dbReference type="ARBA" id="ARBA00007452"/>
    </source>
</evidence>
<evidence type="ECO:0000313" key="10">
    <source>
        <dbReference type="Proteomes" id="UP000182373"/>
    </source>
</evidence>
<evidence type="ECO:0000256" key="5">
    <source>
        <dbReference type="ARBA" id="ARBA00023204"/>
    </source>
</evidence>
<feature type="domain" description="DNA replication/recombination mediator RecO N-terminal" evidence="8">
    <location>
        <begin position="1"/>
        <end position="76"/>
    </location>
</feature>
<dbReference type="Gene3D" id="1.20.1440.120">
    <property type="entry name" value="Recombination protein O, C-terminal domain"/>
    <property type="match status" value="1"/>
</dbReference>
<dbReference type="Gene3D" id="2.40.50.140">
    <property type="entry name" value="Nucleic acid-binding proteins"/>
    <property type="match status" value="1"/>
</dbReference>
<keyword evidence="5 7" id="KW-0234">DNA repair</keyword>
<dbReference type="InterPro" id="IPR012340">
    <property type="entry name" value="NA-bd_OB-fold"/>
</dbReference>
<sequence length="250" mass="27251">MEWTAPCIVLSAQPYGEADCLAAVFSEDQGLYRGLVRGGTSRQRGGIWQPGNLVMARWAARLADQLGSLTAELIHPAAALAMDDPLNLAVLRSLCAVAEGALPDREAHSAAFTPLPGLLTRLSLGGRQVVEDAIRWEAILLQELGYGLDLQRCAVTGQVSGLRYVSPRTGRAVSSDAAEPWLDRLLPLPGFLLHQAETDCDPVAWRDGLRLTGYFLSRDVFGTRHRPLPPARMSLYDRISALTETEREHA</sequence>
<evidence type="ECO:0000256" key="3">
    <source>
        <dbReference type="ARBA" id="ARBA00022763"/>
    </source>
</evidence>
<dbReference type="GO" id="GO:0043590">
    <property type="term" value="C:bacterial nucleoid"/>
    <property type="evidence" value="ECO:0007669"/>
    <property type="project" value="TreeGrafter"/>
</dbReference>
<organism evidence="9 10">
    <name type="scientific">Granulibacter bethesdensis</name>
    <dbReference type="NCBI Taxonomy" id="364410"/>
    <lineage>
        <taxon>Bacteria</taxon>
        <taxon>Pseudomonadati</taxon>
        <taxon>Pseudomonadota</taxon>
        <taxon>Alphaproteobacteria</taxon>
        <taxon>Acetobacterales</taxon>
        <taxon>Acetobacteraceae</taxon>
        <taxon>Granulibacter</taxon>
    </lineage>
</organism>
<dbReference type="InterPro" id="IPR022572">
    <property type="entry name" value="DNA_rep/recomb_RecO_N"/>
</dbReference>
<dbReference type="AlphaFoldDB" id="A0AAC9P8A0"/>
<dbReference type="InterPro" id="IPR042242">
    <property type="entry name" value="RecO_C"/>
</dbReference>
<dbReference type="GO" id="GO:0006302">
    <property type="term" value="P:double-strand break repair"/>
    <property type="evidence" value="ECO:0007669"/>
    <property type="project" value="TreeGrafter"/>
</dbReference>
<evidence type="ECO:0000256" key="4">
    <source>
        <dbReference type="ARBA" id="ARBA00023172"/>
    </source>
</evidence>
<evidence type="ECO:0000256" key="7">
    <source>
        <dbReference type="HAMAP-Rule" id="MF_00201"/>
    </source>
</evidence>
<dbReference type="PANTHER" id="PTHR33991">
    <property type="entry name" value="DNA REPAIR PROTEIN RECO"/>
    <property type="match status" value="1"/>
</dbReference>
<dbReference type="GO" id="GO:0006310">
    <property type="term" value="P:DNA recombination"/>
    <property type="evidence" value="ECO:0007669"/>
    <property type="project" value="UniProtKB-UniRule"/>
</dbReference>
<dbReference type="EMBL" id="CP018191">
    <property type="protein sequence ID" value="APH54288.1"/>
    <property type="molecule type" value="Genomic_DNA"/>
</dbReference>
<dbReference type="HAMAP" id="MF_00201">
    <property type="entry name" value="RecO"/>
    <property type="match status" value="1"/>
</dbReference>
<dbReference type="NCBIfam" id="TIGR00613">
    <property type="entry name" value="reco"/>
    <property type="match status" value="1"/>
</dbReference>
<reference evidence="10" key="1">
    <citation type="submission" date="2016-11" db="EMBL/GenBank/DDBJ databases">
        <title>Comparative genomic and phenotypic analysis of Granulibacter bethesdensis clinical isolates from patients with chronic granulomatous disease.</title>
        <authorList>
            <person name="Zarember K.A."/>
            <person name="Porcella S.F."/>
            <person name="Chu J."/>
            <person name="Ding L."/>
            <person name="Dahlstrom E."/>
            <person name="Barbian K."/>
            <person name="Martens C."/>
            <person name="Sykora L."/>
            <person name="Kramer S."/>
            <person name="Pettinato A.M."/>
            <person name="Hong H."/>
            <person name="Wald G."/>
            <person name="Berg L.J."/>
            <person name="Rogge L.S."/>
            <person name="Greenberg D.E."/>
            <person name="Falcone E.L."/>
            <person name="Neves J.F."/>
            <person name="Simoes M.J."/>
            <person name="Casal M."/>
            <person name="Rodriguez-Lopez F.C."/>
            <person name="Zelazny A."/>
            <person name="Gallin J.I."/>
            <person name="Holland S.M."/>
        </authorList>
    </citation>
    <scope>NUCLEOTIDE SEQUENCE [LARGE SCALE GENOMIC DNA]</scope>
    <source>
        <strain evidence="10">NIH9.1</strain>
    </source>
</reference>
<dbReference type="Pfam" id="PF11967">
    <property type="entry name" value="RecO_N"/>
    <property type="match status" value="1"/>
</dbReference>
<proteinExistence type="inferred from homology"/>
<evidence type="ECO:0000259" key="8">
    <source>
        <dbReference type="Pfam" id="PF11967"/>
    </source>
</evidence>
<evidence type="ECO:0000256" key="6">
    <source>
        <dbReference type="ARBA" id="ARBA00033409"/>
    </source>
</evidence>
<dbReference type="Proteomes" id="UP000182373">
    <property type="component" value="Chromosome"/>
</dbReference>
<gene>
    <name evidence="7" type="primary">recO</name>
    <name evidence="9" type="ORF">GbCGDNIH9_0994</name>
</gene>
<name>A0AAC9P8A0_9PROT</name>
<keyword evidence="3 7" id="KW-0227">DNA damage</keyword>
<dbReference type="Pfam" id="PF02565">
    <property type="entry name" value="RecO_C"/>
    <property type="match status" value="1"/>
</dbReference>
<evidence type="ECO:0000256" key="2">
    <source>
        <dbReference type="ARBA" id="ARBA00021310"/>
    </source>
</evidence>
<dbReference type="RefSeq" id="WP_072572364.1">
    <property type="nucleotide sequence ID" value="NZ_CP018191.1"/>
</dbReference>
<comment type="similarity">
    <text evidence="1 7">Belongs to the RecO family.</text>
</comment>
<dbReference type="InterPro" id="IPR003717">
    <property type="entry name" value="RecO"/>
</dbReference>
<keyword evidence="4 7" id="KW-0233">DNA recombination</keyword>